<evidence type="ECO:0000313" key="1">
    <source>
        <dbReference type="EMBL" id="VUZ39112.1"/>
    </source>
</evidence>
<sequence length="68" mass="7606">MFIEIRLEEKLITLSPSTGLDCANCIKAQFVTKPVKFLLMVISNRVNTAYGDLLTQQAVNIGDKHLLQ</sequence>
<keyword evidence="2" id="KW-1185">Reference proteome</keyword>
<dbReference type="Proteomes" id="UP000321570">
    <property type="component" value="Unassembled WGS sequence"/>
</dbReference>
<evidence type="ECO:0000313" key="2">
    <source>
        <dbReference type="Proteomes" id="UP000321570"/>
    </source>
</evidence>
<dbReference type="EMBL" id="CABIJS010000011">
    <property type="protein sequence ID" value="VUZ39112.1"/>
    <property type="molecule type" value="Genomic_DNA"/>
</dbReference>
<proteinExistence type="predicted"/>
<organism evidence="1 2">
    <name type="scientific">Hymenolepis diminuta</name>
    <name type="common">Rat tapeworm</name>
    <dbReference type="NCBI Taxonomy" id="6216"/>
    <lineage>
        <taxon>Eukaryota</taxon>
        <taxon>Metazoa</taxon>
        <taxon>Spiralia</taxon>
        <taxon>Lophotrochozoa</taxon>
        <taxon>Platyhelminthes</taxon>
        <taxon>Cestoda</taxon>
        <taxon>Eucestoda</taxon>
        <taxon>Cyclophyllidea</taxon>
        <taxon>Hymenolepididae</taxon>
        <taxon>Hymenolepis</taxon>
    </lineage>
</organism>
<name>A0A564XVP9_HYMDI</name>
<dbReference type="AlphaFoldDB" id="A0A564XVP9"/>
<gene>
    <name evidence="1" type="ORF">WMSIL1_LOCUS433</name>
</gene>
<accession>A0A564XVP9</accession>
<protein>
    <submittedName>
        <fullName evidence="1">Uncharacterized protein</fullName>
    </submittedName>
</protein>
<reference evidence="1 2" key="1">
    <citation type="submission" date="2019-07" db="EMBL/GenBank/DDBJ databases">
        <authorList>
            <person name="Jastrzebski P J."/>
            <person name="Paukszto L."/>
            <person name="Jastrzebski P J."/>
        </authorList>
    </citation>
    <scope>NUCLEOTIDE SEQUENCE [LARGE SCALE GENOMIC DNA]</scope>
    <source>
        <strain evidence="1 2">WMS-il1</strain>
    </source>
</reference>